<proteinExistence type="predicted"/>
<gene>
    <name evidence="1" type="ORF">AQUCO_03500115v1</name>
</gene>
<sequence length="148" mass="17055">MHNGHIHYNYNNELMIYHTFHDLDLCERSNGLIMTATHCFVLFLCHVHNYFCQLVLFLLFHGSCRDFSGLYHTLNFCQISHLDLQVGFGGLSLENFQQGISYSSVVHELVKIPSTRQPTSLTSPSILQSQQQHAQNALSMFVEFFQQS</sequence>
<keyword evidence="2" id="KW-1185">Reference proteome</keyword>
<accession>A0A2G5CW75</accession>
<dbReference type="AlphaFoldDB" id="A0A2G5CW75"/>
<evidence type="ECO:0000313" key="1">
    <source>
        <dbReference type="EMBL" id="PIA35536.1"/>
    </source>
</evidence>
<dbReference type="Proteomes" id="UP000230069">
    <property type="component" value="Unassembled WGS sequence"/>
</dbReference>
<reference evidence="1 2" key="1">
    <citation type="submission" date="2017-09" db="EMBL/GenBank/DDBJ databases">
        <title>WGS assembly of Aquilegia coerulea Goldsmith.</title>
        <authorList>
            <person name="Hodges S."/>
            <person name="Kramer E."/>
            <person name="Nordborg M."/>
            <person name="Tomkins J."/>
            <person name="Borevitz J."/>
            <person name="Derieg N."/>
            <person name="Yan J."/>
            <person name="Mihaltcheva S."/>
            <person name="Hayes R.D."/>
            <person name="Rokhsar D."/>
        </authorList>
    </citation>
    <scope>NUCLEOTIDE SEQUENCE [LARGE SCALE GENOMIC DNA]</scope>
    <source>
        <strain evidence="2">cv. Goldsmith</strain>
    </source>
</reference>
<name>A0A2G5CW75_AQUCA</name>
<dbReference type="InParanoid" id="A0A2G5CW75"/>
<dbReference type="EMBL" id="KZ305052">
    <property type="protein sequence ID" value="PIA35536.1"/>
    <property type="molecule type" value="Genomic_DNA"/>
</dbReference>
<protein>
    <submittedName>
        <fullName evidence="1">Uncharacterized protein</fullName>
    </submittedName>
</protein>
<organism evidence="1 2">
    <name type="scientific">Aquilegia coerulea</name>
    <name type="common">Rocky mountain columbine</name>
    <dbReference type="NCBI Taxonomy" id="218851"/>
    <lineage>
        <taxon>Eukaryota</taxon>
        <taxon>Viridiplantae</taxon>
        <taxon>Streptophyta</taxon>
        <taxon>Embryophyta</taxon>
        <taxon>Tracheophyta</taxon>
        <taxon>Spermatophyta</taxon>
        <taxon>Magnoliopsida</taxon>
        <taxon>Ranunculales</taxon>
        <taxon>Ranunculaceae</taxon>
        <taxon>Thalictroideae</taxon>
        <taxon>Aquilegia</taxon>
    </lineage>
</organism>
<evidence type="ECO:0000313" key="2">
    <source>
        <dbReference type="Proteomes" id="UP000230069"/>
    </source>
</evidence>